<feature type="region of interest" description="Disordered" evidence="9">
    <location>
        <begin position="1024"/>
        <end position="1051"/>
    </location>
</feature>
<evidence type="ECO:0000256" key="2">
    <source>
        <dbReference type="ARBA" id="ARBA00022490"/>
    </source>
</evidence>
<evidence type="ECO:0000313" key="12">
    <source>
        <dbReference type="RefSeq" id="XP_051858851.1"/>
    </source>
</evidence>
<feature type="domain" description="Kinesin motor" evidence="10">
    <location>
        <begin position="92"/>
        <end position="455"/>
    </location>
</feature>
<dbReference type="GeneID" id="117565093"/>
<evidence type="ECO:0000313" key="11">
    <source>
        <dbReference type="Proteomes" id="UP000515160"/>
    </source>
</evidence>
<dbReference type="PANTHER" id="PTHR21608:SF7">
    <property type="entry name" value="KINESIN-LIKE PROTEIN CG14535"/>
    <property type="match status" value="1"/>
</dbReference>
<keyword evidence="5" id="KW-0067">ATP-binding</keyword>
<gene>
    <name evidence="12" type="primary">LOC117565093</name>
</gene>
<dbReference type="GO" id="GO:0007018">
    <property type="term" value="P:microtubule-based movement"/>
    <property type="evidence" value="ECO:0007669"/>
    <property type="project" value="InterPro"/>
</dbReference>
<comment type="subcellular location">
    <subcellularLocation>
        <location evidence="1">Cytoplasm</location>
        <location evidence="1">Cytoskeleton</location>
    </subcellularLocation>
</comment>
<keyword evidence="11" id="KW-1185">Reference proteome</keyword>
<dbReference type="OrthoDB" id="8862460at2759"/>
<dbReference type="PROSITE" id="PS50067">
    <property type="entry name" value="KINESIN_MOTOR_2"/>
    <property type="match status" value="1"/>
</dbReference>
<name>A0A9C6W4C5_DROAB</name>
<feature type="region of interest" description="Disordered" evidence="9">
    <location>
        <begin position="317"/>
        <end position="338"/>
    </location>
</feature>
<accession>A0A9C6W4C5</accession>
<keyword evidence="7" id="KW-0206">Cytoskeleton</keyword>
<evidence type="ECO:0000256" key="8">
    <source>
        <dbReference type="PROSITE-ProRule" id="PRU00283"/>
    </source>
</evidence>
<evidence type="ECO:0000256" key="6">
    <source>
        <dbReference type="ARBA" id="ARBA00023175"/>
    </source>
</evidence>
<dbReference type="InterPro" id="IPR027417">
    <property type="entry name" value="P-loop_NTPase"/>
</dbReference>
<dbReference type="Gene3D" id="3.40.850.10">
    <property type="entry name" value="Kinesin motor domain"/>
    <property type="match status" value="1"/>
</dbReference>
<feature type="region of interest" description="Disordered" evidence="9">
    <location>
        <begin position="790"/>
        <end position="826"/>
    </location>
</feature>
<feature type="region of interest" description="Disordered" evidence="9">
    <location>
        <begin position="473"/>
        <end position="555"/>
    </location>
</feature>
<dbReference type="SMART" id="SM00129">
    <property type="entry name" value="KISc"/>
    <property type="match status" value="1"/>
</dbReference>
<feature type="region of interest" description="Disordered" evidence="9">
    <location>
        <begin position="985"/>
        <end position="1008"/>
    </location>
</feature>
<evidence type="ECO:0000256" key="7">
    <source>
        <dbReference type="ARBA" id="ARBA00023212"/>
    </source>
</evidence>
<evidence type="ECO:0000256" key="5">
    <source>
        <dbReference type="ARBA" id="ARBA00022840"/>
    </source>
</evidence>
<keyword evidence="3" id="KW-0493">Microtubule</keyword>
<keyword evidence="4" id="KW-0547">Nucleotide-binding</keyword>
<proteinExistence type="inferred from homology"/>
<dbReference type="Pfam" id="PF00225">
    <property type="entry name" value="Kinesin"/>
    <property type="match status" value="1"/>
</dbReference>
<comment type="similarity">
    <text evidence="8">Belongs to the TRAFAC class myosin-kinesin ATPase superfamily. Kinesin family.</text>
</comment>
<feature type="compositionally biased region" description="Basic and acidic residues" evidence="9">
    <location>
        <begin position="1037"/>
        <end position="1051"/>
    </location>
</feature>
<comment type="caution">
    <text evidence="8">Lacks conserved residue(s) required for the propagation of feature annotation.</text>
</comment>
<keyword evidence="2" id="KW-0963">Cytoplasm</keyword>
<evidence type="ECO:0000256" key="9">
    <source>
        <dbReference type="SAM" id="MobiDB-lite"/>
    </source>
</evidence>
<keyword evidence="6" id="KW-0505">Motor protein</keyword>
<dbReference type="InterPro" id="IPR001752">
    <property type="entry name" value="Kinesin_motor_dom"/>
</dbReference>
<dbReference type="RefSeq" id="XP_051858851.1">
    <property type="nucleotide sequence ID" value="XM_052002891.1"/>
</dbReference>
<feature type="region of interest" description="Disordered" evidence="9">
    <location>
        <begin position="1095"/>
        <end position="1180"/>
    </location>
</feature>
<evidence type="ECO:0000256" key="4">
    <source>
        <dbReference type="ARBA" id="ARBA00022741"/>
    </source>
</evidence>
<feature type="region of interest" description="Disordered" evidence="9">
    <location>
        <begin position="850"/>
        <end position="869"/>
    </location>
</feature>
<feature type="compositionally biased region" description="Polar residues" evidence="9">
    <location>
        <begin position="1095"/>
        <end position="1111"/>
    </location>
</feature>
<dbReference type="InterPro" id="IPR027640">
    <property type="entry name" value="Kinesin-like_fam"/>
</dbReference>
<dbReference type="PANTHER" id="PTHR21608">
    <property type="entry name" value="KINESIN-LIKE PROTEIN CG14535"/>
    <property type="match status" value="1"/>
</dbReference>
<dbReference type="GO" id="GO:0005874">
    <property type="term" value="C:microtubule"/>
    <property type="evidence" value="ECO:0007669"/>
    <property type="project" value="UniProtKB-KW"/>
</dbReference>
<feature type="region of interest" description="Disordered" evidence="9">
    <location>
        <begin position="1"/>
        <end position="21"/>
    </location>
</feature>
<evidence type="ECO:0000259" key="10">
    <source>
        <dbReference type="PROSITE" id="PS50067"/>
    </source>
</evidence>
<sequence length="1205" mass="128739">MVNSAWLKHMPNKQMDSKGTQSASIIETNSITMDTDNRGRHPAMNTNISSSGATNSIPRNGGFCGALQRAPPPMPPSLARRLASRECYGVGKVKVMLRVADKASSISNSITNSGEPHFMALDKKKRQVTLTDPKNICVPQAQERAPMVAAPKMFAFDNLFSVEDKQSDVCAAALSEVIPAVLEGSDGCLLAMGYPGTGQPQTVLGDLGSSSSGMCALGAAPCAIAWLYKGIQERRQKSGARFSVRVSAVGVSATKPDALSTDLLISHAAESDDSPGIYLRDDFLGGPTELRAPTAERAALFLDSALAGRLKSSGNSAAAASSSSSSSTTNSNSATSSSSSTTLESALIFTLHVYQYSLSRKGGVAGGRSRLHIIDLGGCANRNGGLPLSGIGNILLAILSGQRHPPHKDHPLTPLLKDCLAPITCHVAIVAHVLHAQSYQDALSTIQIASRIHRLRRRKHRVPMPLAVGLAQGMNPGAGGSSAGSGADPSSSEISADTVIYMGPHDDATDGEHPPVYLPSLSAGDNRGLLSKALKGSGAEKPPVQAQPKSNCASPLMKKAALEKGTFSYLPSHSSPAKKQQPTLNSTGSLKRHNNSGNAAPSSAMAAHSSLVHEQVPPGSPLPRHMCSKASNMPTPKGSPLRRPHGPTPGAALEQLEAGMRKITEEQWIDGPRVSRAKVAEARHLMREVNHVKQCETWVDGPKSSQSCRSLTAGNLPTANQTQGYGFMDAHKKTMIRQWVENQTTQVFQNTASASNSPTALHLKLSQLKQKSLDLPAERTAFQAEAEFDSLPLLMGSQDVPQDGDDQDSGPSEVPPALPLLDDPLVGSRDISHDSLHRMLSRHVSREQLQEAELAASRSSSQHPSQRSIDCGLQVTEEEIARTMARERERDKEKEQAHPLATLSHCDNLSFVSSFNMACESFSECGERARHQFDQLARLHEIFTSQLAMAEVTPSAALYRTDVGSVFSEPAFRFNVGQSSVCSEPAYRLTPSPPKQPSHSPSQGSLPSLNGIMEIAGMDDYALLRQPDGASDPSLPKSEKRFAPQHDDISELEEKSMATAGGRRNSLEDAQHKLNEITNILPLSAQSRLPLLPLNTSSEAYDSGHDSSTPRTSKHSGISRRAESGYHSVATVRDSDESSFASGMSKNQRHRITISGGSQGGNYQRQGKKRTRHDGSGGGNKGLCNWLLNPFSCTYPETEGEISDF</sequence>
<feature type="compositionally biased region" description="Low complexity" evidence="9">
    <location>
        <begin position="595"/>
        <end position="610"/>
    </location>
</feature>
<dbReference type="GO" id="GO:0005524">
    <property type="term" value="F:ATP binding"/>
    <property type="evidence" value="ECO:0007669"/>
    <property type="project" value="UniProtKB-KW"/>
</dbReference>
<dbReference type="FunFam" id="3.40.850.10:FF:000147">
    <property type="entry name" value="kinesin-like protein CG14535"/>
    <property type="match status" value="1"/>
</dbReference>
<dbReference type="Proteomes" id="UP000515160">
    <property type="component" value="Chromosome 2L"/>
</dbReference>
<dbReference type="AlphaFoldDB" id="A0A9C6W4C5"/>
<dbReference type="GO" id="GO:0008017">
    <property type="term" value="F:microtubule binding"/>
    <property type="evidence" value="ECO:0007669"/>
    <property type="project" value="InterPro"/>
</dbReference>
<feature type="compositionally biased region" description="Polar residues" evidence="9">
    <location>
        <begin position="569"/>
        <end position="589"/>
    </location>
</feature>
<protein>
    <submittedName>
        <fullName evidence="12">Kinesin-like protein CG14535 isoform X1</fullName>
    </submittedName>
</protein>
<reference evidence="12" key="1">
    <citation type="submission" date="2025-08" db="UniProtKB">
        <authorList>
            <consortium name="RefSeq"/>
        </authorList>
    </citation>
    <scope>IDENTIFICATION</scope>
    <source>
        <strain evidence="12">15112-1751.03</strain>
        <tissue evidence="12">Whole Adult</tissue>
    </source>
</reference>
<feature type="compositionally biased region" description="Low complexity" evidence="9">
    <location>
        <begin position="857"/>
        <end position="868"/>
    </location>
</feature>
<dbReference type="GO" id="GO:0003777">
    <property type="term" value="F:microtubule motor activity"/>
    <property type="evidence" value="ECO:0007669"/>
    <property type="project" value="InterPro"/>
</dbReference>
<feature type="region of interest" description="Disordered" evidence="9">
    <location>
        <begin position="568"/>
        <end position="651"/>
    </location>
</feature>
<dbReference type="InterPro" id="IPR036961">
    <property type="entry name" value="Kinesin_motor_dom_sf"/>
</dbReference>
<organism evidence="11 12">
    <name type="scientific">Drosophila albomicans</name>
    <name type="common">Fruit fly</name>
    <dbReference type="NCBI Taxonomy" id="7291"/>
    <lineage>
        <taxon>Eukaryota</taxon>
        <taxon>Metazoa</taxon>
        <taxon>Ecdysozoa</taxon>
        <taxon>Arthropoda</taxon>
        <taxon>Hexapoda</taxon>
        <taxon>Insecta</taxon>
        <taxon>Pterygota</taxon>
        <taxon>Neoptera</taxon>
        <taxon>Endopterygota</taxon>
        <taxon>Diptera</taxon>
        <taxon>Brachycera</taxon>
        <taxon>Muscomorpha</taxon>
        <taxon>Ephydroidea</taxon>
        <taxon>Drosophilidae</taxon>
        <taxon>Drosophila</taxon>
    </lineage>
</organism>
<feature type="compositionally biased region" description="Basic and acidic residues" evidence="9">
    <location>
        <begin position="504"/>
        <end position="513"/>
    </location>
</feature>
<evidence type="ECO:0000256" key="3">
    <source>
        <dbReference type="ARBA" id="ARBA00022701"/>
    </source>
</evidence>
<dbReference type="SUPFAM" id="SSF52540">
    <property type="entry name" value="P-loop containing nucleoside triphosphate hydrolases"/>
    <property type="match status" value="1"/>
</dbReference>
<evidence type="ECO:0000256" key="1">
    <source>
        <dbReference type="ARBA" id="ARBA00004245"/>
    </source>
</evidence>